<dbReference type="InterPro" id="IPR019196">
    <property type="entry name" value="ABC_transp_unknown"/>
</dbReference>
<keyword evidence="3" id="KW-1185">Reference proteome</keyword>
<sequence>MALAACSAGSASEEAVAKPRVGLFSTLPIYWGEGDIAAVIDGADEKDWVREELEGRFDLVPLDTLEPEALAGLDRVILAQPRALAPSENVSFDQWLVAGGRAVIFADPMLTRHSRYSLGDRRRPQDVVLLSPILAHWGLELRFDEDQPAGERSAEIDGVPVPINLSGHFAVREADAKDRACTVGDAGLLARCAIGDGTAVVLADAALLDWEGPDPAPAERKAALWSLLGPLATGDTPAD</sequence>
<evidence type="ECO:0000259" key="1">
    <source>
        <dbReference type="Pfam" id="PF09822"/>
    </source>
</evidence>
<gene>
    <name evidence="2" type="ORF">K3181_11255</name>
</gene>
<evidence type="ECO:0000313" key="2">
    <source>
        <dbReference type="EMBL" id="MBX7502019.1"/>
    </source>
</evidence>
<proteinExistence type="predicted"/>
<accession>A0ABS7JWR2</accession>
<organism evidence="2 3">
    <name type="scientific">Qipengyuania mesophila</name>
    <dbReference type="NCBI Taxonomy" id="2867246"/>
    <lineage>
        <taxon>Bacteria</taxon>
        <taxon>Pseudomonadati</taxon>
        <taxon>Pseudomonadota</taxon>
        <taxon>Alphaproteobacteria</taxon>
        <taxon>Sphingomonadales</taxon>
        <taxon>Erythrobacteraceae</taxon>
        <taxon>Qipengyuania</taxon>
    </lineage>
</organism>
<dbReference type="Pfam" id="PF09822">
    <property type="entry name" value="ABC_transp_aux"/>
    <property type="match status" value="1"/>
</dbReference>
<comment type="caution">
    <text evidence="2">The sequence shown here is derived from an EMBL/GenBank/DDBJ whole genome shotgun (WGS) entry which is preliminary data.</text>
</comment>
<dbReference type="Proteomes" id="UP000782554">
    <property type="component" value="Unassembled WGS sequence"/>
</dbReference>
<evidence type="ECO:0000313" key="3">
    <source>
        <dbReference type="Proteomes" id="UP000782554"/>
    </source>
</evidence>
<dbReference type="RefSeq" id="WP_221603196.1">
    <property type="nucleotide sequence ID" value="NZ_JAIGNU010000002.1"/>
</dbReference>
<protein>
    <submittedName>
        <fullName evidence="2">GldG family protein</fullName>
    </submittedName>
</protein>
<feature type="domain" description="ABC-type uncharacterised transport system" evidence="1">
    <location>
        <begin position="18"/>
        <end position="143"/>
    </location>
</feature>
<reference evidence="2 3" key="1">
    <citation type="submission" date="2021-08" db="EMBL/GenBank/DDBJ databases">
        <title>Comparative Genomics Analysis of the Genus Qipengyuania Reveals Extensive Genetic Diversity and Metabolic Versatility, Including the Description of Fifteen Novel Species.</title>
        <authorList>
            <person name="Liu Y."/>
        </authorList>
    </citation>
    <scope>NUCLEOTIDE SEQUENCE [LARGE SCALE GENOMIC DNA]</scope>
    <source>
        <strain evidence="2 3">YG27</strain>
    </source>
</reference>
<name>A0ABS7JWR2_9SPHN</name>
<dbReference type="EMBL" id="JAIGNU010000002">
    <property type="protein sequence ID" value="MBX7502019.1"/>
    <property type="molecule type" value="Genomic_DNA"/>
</dbReference>